<dbReference type="PANTHER" id="PTHR12599">
    <property type="entry name" value="PTERIN-4-ALPHA-CARBINOLAMINE DEHYDRATASE"/>
    <property type="match status" value="1"/>
</dbReference>
<dbReference type="InterPro" id="IPR036428">
    <property type="entry name" value="PCD_sf"/>
</dbReference>
<evidence type="ECO:0000256" key="5">
    <source>
        <dbReference type="ARBA" id="ARBA00023239"/>
    </source>
</evidence>
<evidence type="ECO:0000256" key="4">
    <source>
        <dbReference type="ARBA" id="ARBA00021735"/>
    </source>
</evidence>
<accession>A0ABX9WQ48</accession>
<dbReference type="Gene3D" id="3.30.1360.20">
    <property type="entry name" value="Transcriptional coactivator/pterin dehydratase"/>
    <property type="match status" value="1"/>
</dbReference>
<evidence type="ECO:0000256" key="3">
    <source>
        <dbReference type="ARBA" id="ARBA00013252"/>
    </source>
</evidence>
<feature type="domain" description="Glyoxalase-like" evidence="6">
    <location>
        <begin position="107"/>
        <end position="211"/>
    </location>
</feature>
<organism evidence="7 8">
    <name type="scientific">Micromonospora solifontis</name>
    <dbReference type="NCBI Taxonomy" id="2487138"/>
    <lineage>
        <taxon>Bacteria</taxon>
        <taxon>Bacillati</taxon>
        <taxon>Actinomycetota</taxon>
        <taxon>Actinomycetes</taxon>
        <taxon>Micromonosporales</taxon>
        <taxon>Micromonosporaceae</taxon>
        <taxon>Micromonospora</taxon>
    </lineage>
</organism>
<sequence length="217" mass="23694">MTTLTGQQIADEQLAGWTYLLGALQTRIRTRDFATGLSIVDAIGAEAERMDHHPDLDLRYAHVDVRLWSHDARGVTDRDVRLARAISAIAAEAGAPLGHTGVARLELALDSPDFAAVLPFWRAVLATEHLAGPGFGDELRDPAGTLPTVWFQKSGRKEPRQRWHPDVWVDPAEVRPRIDAAVAAGGTLVSDAAAPHFWVLADPDGNRVCLCTWQGRD</sequence>
<dbReference type="InterPro" id="IPR041581">
    <property type="entry name" value="Glyoxalase_6"/>
</dbReference>
<dbReference type="Pfam" id="PF01329">
    <property type="entry name" value="Pterin_4a"/>
    <property type="match status" value="1"/>
</dbReference>
<dbReference type="SUPFAM" id="SSF55248">
    <property type="entry name" value="PCD-like"/>
    <property type="match status" value="1"/>
</dbReference>
<comment type="similarity">
    <text evidence="2">Belongs to the pterin-4-alpha-carbinolamine dehydratase family.</text>
</comment>
<reference evidence="7 8" key="1">
    <citation type="submission" date="2018-11" db="EMBL/GenBank/DDBJ databases">
        <title>Micromonospora sp. PPF5-17, a new actinomycetes isolated from a hot spring soil.</title>
        <authorList>
            <person name="Thawai C."/>
        </authorList>
    </citation>
    <scope>NUCLEOTIDE SEQUENCE [LARGE SCALE GENOMIC DNA]</scope>
    <source>
        <strain evidence="7 8">PPF5-17</strain>
    </source>
</reference>
<dbReference type="Pfam" id="PF18029">
    <property type="entry name" value="Glyoxalase_6"/>
    <property type="match status" value="1"/>
</dbReference>
<name>A0ABX9WQ48_9ACTN</name>
<evidence type="ECO:0000256" key="2">
    <source>
        <dbReference type="ARBA" id="ARBA00006472"/>
    </source>
</evidence>
<comment type="caution">
    <text evidence="7">The sequence shown here is derived from an EMBL/GenBank/DDBJ whole genome shotgun (WGS) entry which is preliminary data.</text>
</comment>
<proteinExistence type="inferred from homology"/>
<keyword evidence="5" id="KW-0456">Lyase</keyword>
<dbReference type="PANTHER" id="PTHR12599:SF0">
    <property type="entry name" value="PTERIN-4-ALPHA-CARBINOLAMINE DEHYDRATASE"/>
    <property type="match status" value="1"/>
</dbReference>
<protein>
    <recommendedName>
        <fullName evidence="4">Putative pterin-4-alpha-carbinolamine dehydratase</fullName>
        <ecNumber evidence="3">4.2.1.96</ecNumber>
    </recommendedName>
</protein>
<dbReference type="SUPFAM" id="SSF54593">
    <property type="entry name" value="Glyoxalase/Bleomycin resistance protein/Dihydroxybiphenyl dioxygenase"/>
    <property type="match status" value="1"/>
</dbReference>
<evidence type="ECO:0000313" key="8">
    <source>
        <dbReference type="Proteomes" id="UP000280698"/>
    </source>
</evidence>
<dbReference type="InterPro" id="IPR029068">
    <property type="entry name" value="Glyas_Bleomycin-R_OHBP_Dase"/>
</dbReference>
<evidence type="ECO:0000259" key="6">
    <source>
        <dbReference type="Pfam" id="PF18029"/>
    </source>
</evidence>
<dbReference type="EMBL" id="RJLN01000002">
    <property type="protein sequence ID" value="RNM01748.1"/>
    <property type="molecule type" value="Genomic_DNA"/>
</dbReference>
<dbReference type="Proteomes" id="UP000280698">
    <property type="component" value="Unassembled WGS sequence"/>
</dbReference>
<evidence type="ECO:0000256" key="1">
    <source>
        <dbReference type="ARBA" id="ARBA00001554"/>
    </source>
</evidence>
<gene>
    <name evidence="7" type="ORF">EFE23_01540</name>
</gene>
<comment type="catalytic activity">
    <reaction evidence="1">
        <text>(4aS,6R)-4a-hydroxy-L-erythro-5,6,7,8-tetrahydrobiopterin = (6R)-L-erythro-6,7-dihydrobiopterin + H2O</text>
        <dbReference type="Rhea" id="RHEA:11920"/>
        <dbReference type="ChEBI" id="CHEBI:15377"/>
        <dbReference type="ChEBI" id="CHEBI:15642"/>
        <dbReference type="ChEBI" id="CHEBI:43120"/>
        <dbReference type="EC" id="4.2.1.96"/>
    </reaction>
</comment>
<dbReference type="CDD" id="cd00488">
    <property type="entry name" value="PCD_DCoH"/>
    <property type="match status" value="1"/>
</dbReference>
<keyword evidence="8" id="KW-1185">Reference proteome</keyword>
<dbReference type="RefSeq" id="WP_123239042.1">
    <property type="nucleotide sequence ID" value="NZ_JAAHBY010000002.1"/>
</dbReference>
<dbReference type="InterPro" id="IPR001533">
    <property type="entry name" value="Pterin_deHydtase"/>
</dbReference>
<dbReference type="EC" id="4.2.1.96" evidence="3"/>
<dbReference type="Gene3D" id="3.10.180.10">
    <property type="entry name" value="2,3-Dihydroxybiphenyl 1,2-Dioxygenase, domain 1"/>
    <property type="match status" value="1"/>
</dbReference>
<evidence type="ECO:0000313" key="7">
    <source>
        <dbReference type="EMBL" id="RNM01748.1"/>
    </source>
</evidence>